<keyword evidence="2" id="KW-1185">Reference proteome</keyword>
<dbReference type="RefSeq" id="WP_234864306.1">
    <property type="nucleotide sequence ID" value="NZ_JAKEVY010000001.1"/>
</dbReference>
<evidence type="ECO:0000313" key="1">
    <source>
        <dbReference type="EMBL" id="MCF1713778.1"/>
    </source>
</evidence>
<sequence length="82" mass="9262">MDLRETLPPKGSFYKLVVELHQTQQKASLLYEDSGVTRAGGMITKVYSKDNRQFLQLDSGLEIPIDQIYALNGLFSSDYSEC</sequence>
<proteinExistence type="predicted"/>
<comment type="caution">
    <text evidence="1">The sequence shown here is derived from an EMBL/GenBank/DDBJ whole genome shotgun (WGS) entry which is preliminary data.</text>
</comment>
<name>A0ABS9BF62_9BACT</name>
<organism evidence="1 2">
    <name type="scientific">Flavihumibacter fluminis</name>
    <dbReference type="NCBI Taxonomy" id="2909236"/>
    <lineage>
        <taxon>Bacteria</taxon>
        <taxon>Pseudomonadati</taxon>
        <taxon>Bacteroidota</taxon>
        <taxon>Chitinophagia</taxon>
        <taxon>Chitinophagales</taxon>
        <taxon>Chitinophagaceae</taxon>
        <taxon>Flavihumibacter</taxon>
    </lineage>
</organism>
<evidence type="ECO:0000313" key="2">
    <source>
        <dbReference type="Proteomes" id="UP001200145"/>
    </source>
</evidence>
<accession>A0ABS9BF62</accession>
<dbReference type="EMBL" id="JAKEVY010000001">
    <property type="protein sequence ID" value="MCF1713778.1"/>
    <property type="molecule type" value="Genomic_DNA"/>
</dbReference>
<dbReference type="Proteomes" id="UP001200145">
    <property type="component" value="Unassembled WGS sequence"/>
</dbReference>
<reference evidence="1 2" key="1">
    <citation type="submission" date="2022-01" db="EMBL/GenBank/DDBJ databases">
        <title>Flavihumibacter sp. nov., isolated from sediment of a river.</title>
        <authorList>
            <person name="Liu H."/>
        </authorList>
    </citation>
    <scope>NUCLEOTIDE SEQUENCE [LARGE SCALE GENOMIC DNA]</scope>
    <source>
        <strain evidence="1 2">RY-1</strain>
    </source>
</reference>
<protein>
    <submittedName>
        <fullName evidence="1">Uncharacterized protein</fullName>
    </submittedName>
</protein>
<gene>
    <name evidence="1" type="ORF">L0U88_03940</name>
</gene>